<evidence type="ECO:0000313" key="7">
    <source>
        <dbReference type="EMBL" id="RPA77342.1"/>
    </source>
</evidence>
<feature type="region of interest" description="Disordered" evidence="4">
    <location>
        <begin position="524"/>
        <end position="549"/>
    </location>
</feature>
<dbReference type="InterPro" id="IPR029052">
    <property type="entry name" value="Metallo-depent_PP-like"/>
</dbReference>
<evidence type="ECO:0000259" key="5">
    <source>
        <dbReference type="Pfam" id="PF00149"/>
    </source>
</evidence>
<protein>
    <submittedName>
        <fullName evidence="7">Metallo-dependent phosphatase</fullName>
    </submittedName>
</protein>
<evidence type="ECO:0000256" key="3">
    <source>
        <dbReference type="RuleBase" id="RU362119"/>
    </source>
</evidence>
<comment type="similarity">
    <text evidence="1 3">Belongs to the 5'-nucleotidase family.</text>
</comment>
<feature type="compositionally biased region" description="Basic and acidic residues" evidence="4">
    <location>
        <begin position="526"/>
        <end position="541"/>
    </location>
</feature>
<keyword evidence="3" id="KW-0378">Hydrolase</keyword>
<dbReference type="Proteomes" id="UP000275078">
    <property type="component" value="Unassembled WGS sequence"/>
</dbReference>
<dbReference type="Gene3D" id="3.90.780.10">
    <property type="entry name" value="5'-Nucleotidase, C-terminal domain"/>
    <property type="match status" value="1"/>
</dbReference>
<dbReference type="Gene3D" id="3.60.21.10">
    <property type="match status" value="1"/>
</dbReference>
<dbReference type="PANTHER" id="PTHR11575:SF48">
    <property type="entry name" value="5'-NUCLEOTIDASE"/>
    <property type="match status" value="1"/>
</dbReference>
<sequence length="698" mass="77858">MATADSTTETVFSTSVSGPPALRFLHYNDVYHILPDATTNVGGAPRFATLLHQYRDASDSPAGLTQAESLPSLLTFFSGDAFNPSLESTITRGKHMVPVLNALKTDVACLGNHDLDFGVETFTFLKEKCEFPWLCANILDPALLSPEEEQEGLIKGKPLGGCKDWIMLESKTPGGETVKVGVVGVGEKEWLDTVNMVPPNLVFVEPSVKVEEASKVLKEQGAEVIVVVSHMREPNDVKLAESVQKGTVDLILGGHDHHYAHQLINGTHILRSGCDFKNLSYIELHRSASGGWDFNITRRNLRTSIPEHKETRELVDKLTSGPSRKLKTPIGTTLCPLDAKFVTVRARESNLGNFVTDLMRYYYHGDLGLMPAGTIRGDCVYPRGKLTLGDMVNCFPFEDPVVVVRLTGRKVWEALENGVSKVPALEGRYPQVSGMKFVYDSREEEGKRVKAVLVDGDEIDLDKWYTMVTRGYVARGKDGYDGLEIKEGNDQVEWIVDEEGGVLISMIIRQYFLGIKTLGQWKTKRRESVGEDGRPEPVGKERRFHHKVPGQSDAKKFFAELKRKFTHDGKLERRHDGHGEVSDSGSDSGEDSDDREEPDSPDDDERDEDEFNAREKEVADQLDEEEKAKAAKVAQQWGAVAKHGGDDHDILTEKEKSVASKFGKKWRGSTKWDWTRGIRPMLEGRIVDLAEHVKKELE</sequence>
<dbReference type="GO" id="GO:0009166">
    <property type="term" value="P:nucleotide catabolic process"/>
    <property type="evidence" value="ECO:0007669"/>
    <property type="project" value="InterPro"/>
</dbReference>
<dbReference type="GO" id="GO:0016787">
    <property type="term" value="F:hydrolase activity"/>
    <property type="evidence" value="ECO:0007669"/>
    <property type="project" value="UniProtKB-KW"/>
</dbReference>
<dbReference type="Pfam" id="PF02872">
    <property type="entry name" value="5_nucleotid_C"/>
    <property type="match status" value="1"/>
</dbReference>
<dbReference type="InterPro" id="IPR004843">
    <property type="entry name" value="Calcineurin-like_PHP"/>
</dbReference>
<dbReference type="InterPro" id="IPR008334">
    <property type="entry name" value="5'-Nucleotdase_C"/>
</dbReference>
<evidence type="ECO:0000256" key="1">
    <source>
        <dbReference type="ARBA" id="ARBA00006654"/>
    </source>
</evidence>
<dbReference type="SUPFAM" id="SSF56300">
    <property type="entry name" value="Metallo-dependent phosphatases"/>
    <property type="match status" value="1"/>
</dbReference>
<organism evidence="7 8">
    <name type="scientific">Ascobolus immersus RN42</name>
    <dbReference type="NCBI Taxonomy" id="1160509"/>
    <lineage>
        <taxon>Eukaryota</taxon>
        <taxon>Fungi</taxon>
        <taxon>Dikarya</taxon>
        <taxon>Ascomycota</taxon>
        <taxon>Pezizomycotina</taxon>
        <taxon>Pezizomycetes</taxon>
        <taxon>Pezizales</taxon>
        <taxon>Ascobolaceae</taxon>
        <taxon>Ascobolus</taxon>
    </lineage>
</organism>
<dbReference type="PANTHER" id="PTHR11575">
    <property type="entry name" value="5'-NUCLEOTIDASE-RELATED"/>
    <property type="match status" value="1"/>
</dbReference>
<keyword evidence="8" id="KW-1185">Reference proteome</keyword>
<evidence type="ECO:0000256" key="2">
    <source>
        <dbReference type="ARBA" id="ARBA00022729"/>
    </source>
</evidence>
<accession>A0A3N4HU40</accession>
<dbReference type="AlphaFoldDB" id="A0A3N4HU40"/>
<dbReference type="EMBL" id="ML119728">
    <property type="protein sequence ID" value="RPA77342.1"/>
    <property type="molecule type" value="Genomic_DNA"/>
</dbReference>
<dbReference type="InterPro" id="IPR036907">
    <property type="entry name" value="5'-Nucleotdase_C_sf"/>
</dbReference>
<feature type="domain" description="Calcineurin-like phosphoesterase" evidence="5">
    <location>
        <begin position="22"/>
        <end position="259"/>
    </location>
</feature>
<reference evidence="7 8" key="1">
    <citation type="journal article" date="2018" name="Nat. Ecol. Evol.">
        <title>Pezizomycetes genomes reveal the molecular basis of ectomycorrhizal truffle lifestyle.</title>
        <authorList>
            <person name="Murat C."/>
            <person name="Payen T."/>
            <person name="Noel B."/>
            <person name="Kuo A."/>
            <person name="Morin E."/>
            <person name="Chen J."/>
            <person name="Kohler A."/>
            <person name="Krizsan K."/>
            <person name="Balestrini R."/>
            <person name="Da Silva C."/>
            <person name="Montanini B."/>
            <person name="Hainaut M."/>
            <person name="Levati E."/>
            <person name="Barry K.W."/>
            <person name="Belfiori B."/>
            <person name="Cichocki N."/>
            <person name="Clum A."/>
            <person name="Dockter R.B."/>
            <person name="Fauchery L."/>
            <person name="Guy J."/>
            <person name="Iotti M."/>
            <person name="Le Tacon F."/>
            <person name="Lindquist E.A."/>
            <person name="Lipzen A."/>
            <person name="Malagnac F."/>
            <person name="Mello A."/>
            <person name="Molinier V."/>
            <person name="Miyauchi S."/>
            <person name="Poulain J."/>
            <person name="Riccioni C."/>
            <person name="Rubini A."/>
            <person name="Sitrit Y."/>
            <person name="Splivallo R."/>
            <person name="Traeger S."/>
            <person name="Wang M."/>
            <person name="Zifcakova L."/>
            <person name="Wipf D."/>
            <person name="Zambonelli A."/>
            <person name="Paolocci F."/>
            <person name="Nowrousian M."/>
            <person name="Ottonello S."/>
            <person name="Baldrian P."/>
            <person name="Spatafora J.W."/>
            <person name="Henrissat B."/>
            <person name="Nagy L.G."/>
            <person name="Aury J.M."/>
            <person name="Wincker P."/>
            <person name="Grigoriev I.V."/>
            <person name="Bonfante P."/>
            <person name="Martin F.M."/>
        </authorList>
    </citation>
    <scope>NUCLEOTIDE SEQUENCE [LARGE SCALE GENOMIC DNA]</scope>
    <source>
        <strain evidence="7 8">RN42</strain>
    </source>
</reference>
<evidence type="ECO:0000313" key="8">
    <source>
        <dbReference type="Proteomes" id="UP000275078"/>
    </source>
</evidence>
<evidence type="ECO:0000259" key="6">
    <source>
        <dbReference type="Pfam" id="PF02872"/>
    </source>
</evidence>
<dbReference type="PRINTS" id="PR01607">
    <property type="entry name" value="APYRASEFAMLY"/>
</dbReference>
<gene>
    <name evidence="7" type="ORF">BJ508DRAFT_417163</name>
</gene>
<name>A0A3N4HU40_ASCIM</name>
<keyword evidence="2" id="KW-0732">Signal</keyword>
<feature type="region of interest" description="Disordered" evidence="4">
    <location>
        <begin position="568"/>
        <end position="625"/>
    </location>
</feature>
<feature type="compositionally biased region" description="Acidic residues" evidence="4">
    <location>
        <begin position="588"/>
        <end position="610"/>
    </location>
</feature>
<proteinExistence type="inferred from homology"/>
<keyword evidence="3" id="KW-0547">Nucleotide-binding</keyword>
<feature type="compositionally biased region" description="Basic and acidic residues" evidence="4">
    <location>
        <begin position="568"/>
        <end position="581"/>
    </location>
</feature>
<feature type="domain" description="5'-Nucleotidase C-terminal" evidence="6">
    <location>
        <begin position="340"/>
        <end position="483"/>
    </location>
</feature>
<dbReference type="STRING" id="1160509.A0A3N4HU40"/>
<dbReference type="GO" id="GO:0000166">
    <property type="term" value="F:nucleotide binding"/>
    <property type="evidence" value="ECO:0007669"/>
    <property type="project" value="UniProtKB-KW"/>
</dbReference>
<evidence type="ECO:0000256" key="4">
    <source>
        <dbReference type="SAM" id="MobiDB-lite"/>
    </source>
</evidence>
<dbReference type="InterPro" id="IPR006179">
    <property type="entry name" value="5_nucleotidase/apyrase"/>
</dbReference>
<dbReference type="Pfam" id="PF00149">
    <property type="entry name" value="Metallophos"/>
    <property type="match status" value="1"/>
</dbReference>
<dbReference type="SUPFAM" id="SSF55816">
    <property type="entry name" value="5'-nucleotidase (syn. UDP-sugar hydrolase), C-terminal domain"/>
    <property type="match status" value="1"/>
</dbReference>
<dbReference type="OrthoDB" id="10252235at2759"/>